<comment type="caution">
    <text evidence="5">The sequence shown here is derived from an EMBL/GenBank/DDBJ whole genome shotgun (WGS) entry which is preliminary data.</text>
</comment>
<feature type="compositionally biased region" description="Acidic residues" evidence="2">
    <location>
        <begin position="580"/>
        <end position="592"/>
    </location>
</feature>
<dbReference type="InterPro" id="IPR001683">
    <property type="entry name" value="PX_dom"/>
</dbReference>
<feature type="compositionally biased region" description="Basic and acidic residues" evidence="2">
    <location>
        <begin position="593"/>
        <end position="623"/>
    </location>
</feature>
<dbReference type="InterPro" id="IPR028131">
    <property type="entry name" value="VASH1"/>
</dbReference>
<dbReference type="PANTHER" id="PTHR15750:SF2">
    <property type="entry name" value="VASOHIBIN"/>
    <property type="match status" value="1"/>
</dbReference>
<dbReference type="Pfam" id="PF23202">
    <property type="entry name" value="PAH_ZNF598"/>
    <property type="match status" value="1"/>
</dbReference>
<organism evidence="5 6">
    <name type="scientific">Phytophthora aleatoria</name>
    <dbReference type="NCBI Taxonomy" id="2496075"/>
    <lineage>
        <taxon>Eukaryota</taxon>
        <taxon>Sar</taxon>
        <taxon>Stramenopiles</taxon>
        <taxon>Oomycota</taxon>
        <taxon>Peronosporomycetes</taxon>
        <taxon>Peronosporales</taxon>
        <taxon>Peronosporaceae</taxon>
        <taxon>Phytophthora</taxon>
    </lineage>
</organism>
<dbReference type="PANTHER" id="PTHR15750">
    <property type="entry name" value="VASOHIBIN-1-LIKE ISOFORM X2"/>
    <property type="match status" value="1"/>
</dbReference>
<evidence type="ECO:0000313" key="6">
    <source>
        <dbReference type="Proteomes" id="UP000709295"/>
    </source>
</evidence>
<feature type="domain" description="ZNF598/HEL2 PAH" evidence="4">
    <location>
        <begin position="380"/>
        <end position="455"/>
    </location>
</feature>
<reference evidence="5" key="1">
    <citation type="submission" date="2021-01" db="EMBL/GenBank/DDBJ databases">
        <title>Phytophthora aleatoria, a newly-described species from Pinus radiata is distinct from Phytophthora cactorum isolates based on comparative genomics.</title>
        <authorList>
            <person name="Mcdougal R."/>
            <person name="Panda P."/>
            <person name="Williams N."/>
            <person name="Studholme D.J."/>
        </authorList>
    </citation>
    <scope>NUCLEOTIDE SEQUENCE</scope>
    <source>
        <strain evidence="5">NZFS 4037</strain>
    </source>
</reference>
<protein>
    <recommendedName>
        <fullName evidence="7">PX domain-containing protein</fullName>
    </recommendedName>
</protein>
<dbReference type="EMBL" id="JAENGY010000174">
    <property type="protein sequence ID" value="KAG6970704.1"/>
    <property type="molecule type" value="Genomic_DNA"/>
</dbReference>
<evidence type="ECO:0000259" key="4">
    <source>
        <dbReference type="Pfam" id="PF23202"/>
    </source>
</evidence>
<feature type="region of interest" description="Disordered" evidence="2">
    <location>
        <begin position="534"/>
        <end position="653"/>
    </location>
</feature>
<proteinExistence type="predicted"/>
<accession>A0A8J5M935</accession>
<feature type="region of interest" description="Disordered" evidence="2">
    <location>
        <begin position="470"/>
        <end position="504"/>
    </location>
</feature>
<feature type="compositionally biased region" description="Polar residues" evidence="2">
    <location>
        <begin position="307"/>
        <end position="320"/>
    </location>
</feature>
<feature type="compositionally biased region" description="Polar residues" evidence="2">
    <location>
        <begin position="327"/>
        <end position="343"/>
    </location>
</feature>
<evidence type="ECO:0000313" key="5">
    <source>
        <dbReference type="EMBL" id="KAG6970704.1"/>
    </source>
</evidence>
<dbReference type="GO" id="GO:0035091">
    <property type="term" value="F:phosphatidylinositol binding"/>
    <property type="evidence" value="ECO:0007669"/>
    <property type="project" value="InterPro"/>
</dbReference>
<feature type="region of interest" description="Disordered" evidence="2">
    <location>
        <begin position="268"/>
        <end position="345"/>
    </location>
</feature>
<dbReference type="InterPro" id="IPR057634">
    <property type="entry name" value="PAH_ZNF598/HEL2"/>
</dbReference>
<feature type="domain" description="PX" evidence="3">
    <location>
        <begin position="173"/>
        <end position="257"/>
    </location>
</feature>
<feature type="active site" evidence="1">
    <location>
        <position position="769"/>
    </location>
</feature>
<evidence type="ECO:0000259" key="3">
    <source>
        <dbReference type="Pfam" id="PF00787"/>
    </source>
</evidence>
<gene>
    <name evidence="5" type="ORF">JG688_00004745</name>
</gene>
<keyword evidence="6" id="KW-1185">Reference proteome</keyword>
<dbReference type="Proteomes" id="UP000709295">
    <property type="component" value="Unassembled WGS sequence"/>
</dbReference>
<evidence type="ECO:0000256" key="2">
    <source>
        <dbReference type="SAM" id="MobiDB-lite"/>
    </source>
</evidence>
<sequence length="1094" mass="123597">MTTTKMGGGRRRMKQMQGLLLLSRLDESPTRRHQSGKIKPQRVTVVLQPQMLELAYSSLADQDMLRPLGRIDLRDAKLEQVPDGFIIYEAGNGLRKKFKLQDKDKATTDAWFFAVYTAITEYERLPISFSEDIGHKFSAVLTSSMRDEHTEAVEFELSCQLVLPARPIDKPSIKWKAWKTFSDLQAFDDELRVSFGVHMTQIEFPRDRKRDSLFGGMRKKSLQELKEQQLALYVELVFQMPEISTEPVLVGKVKQFLGFDSFFEIVASPSSENGENDNEVPDALTSPDPIPEPHVSKFAETEISELSEPTLSNEPQSVGQSAIEPLSNESNAPSSQYSSTESTRALPALLRRTSPAALEDESEEFVEIIPETHPKAAKRLHKKIIQTVRELVSYDEERVQDFQDQTKDFGREKTSAMEYCAFLLGAVGAQECCKLIPEMAKLLPDEVKREELMQARAAIWRRTHRRHRRRSKQFSESVVLQKQKEEQQQADTVHSRMRPKSDSLSALTERVLPLQIPGRSSMVERPMPAIDTESHSELDNSASAIPGHRAGIADPRRHLNRRASFNTMFGETLPIKEENPAENESDDDSDDSLLDRPRTVSKETLSIDRKVENAKTRPSDLRRRNSSFLGEDDDDESTEDDEEHHHTISSDELQDAWEKVKAMTILPEPPEPKLPTFGPKVPMKSKLHSIQSLITSLEYNYTGTLYFDVNKNRSFKSIVNTAKEILKEGLPIQCLEAVFLGAYLTAGLTNLERFPISFKTTAGRSTHRHIVLGLHHQQQKWGALGLSRCEKLMNKDLKFESLSDLVLDYCHEFENVYHTVLKVNVGFPFTHDIHSSERVLNLPVDTNNWTEVAKQLDGFGKDAAEIESFKKAKGVFPAWFGTRYALNAPEVELGRSPRAAQRRNSFSDDFNTFEEELQTQEPAPAQTPRTIPKHIIVTPDEFTFKKPSAKTTPAPPTNIFLQNTSPSPYLIEIEDRSGLLEIVTKTQPTLQTEERNETNPEAHPAKATFRISASGMIAVAIKYNPHRSVTTKLTSPEKSPVKKGVNGNPSPVELAAVNEPPHVVSFRCMPEKLLDAVPDGESFTLETPFVFKDI</sequence>
<feature type="active site" evidence="1">
    <location>
        <position position="734"/>
    </location>
</feature>
<dbReference type="AlphaFoldDB" id="A0A8J5M935"/>
<dbReference type="Pfam" id="PF00787">
    <property type="entry name" value="PX"/>
    <property type="match status" value="1"/>
</dbReference>
<feature type="compositionally biased region" description="Acidic residues" evidence="2">
    <location>
        <begin position="630"/>
        <end position="642"/>
    </location>
</feature>
<name>A0A8J5M935_9STRA</name>
<dbReference type="Pfam" id="PF14822">
    <property type="entry name" value="Vasohibin"/>
    <property type="match status" value="1"/>
</dbReference>
<evidence type="ECO:0008006" key="7">
    <source>
        <dbReference type="Google" id="ProtNLM"/>
    </source>
</evidence>
<feature type="active site" evidence="1">
    <location>
        <position position="787"/>
    </location>
</feature>
<dbReference type="GO" id="GO:0005737">
    <property type="term" value="C:cytoplasm"/>
    <property type="evidence" value="ECO:0007669"/>
    <property type="project" value="InterPro"/>
</dbReference>
<evidence type="ECO:0000256" key="1">
    <source>
        <dbReference type="PIRSR" id="PIRSR628131-1"/>
    </source>
</evidence>